<feature type="transmembrane region" description="Helical" evidence="9">
    <location>
        <begin position="36"/>
        <end position="58"/>
    </location>
</feature>
<keyword evidence="2" id="KW-0813">Transport</keyword>
<sequence>MADSARDESTFTVVWMSLCLALLFGMLISDKIGADLAMMFVLTLLMLPRIVTVSQAIAGFSNEGLLTVVVLFVVAGGISQTGGLDWYMGKILGRPKTLAGAQFKLMVPIAVVSAFLNNTPVVMVMIPIVQRWAKTIKQPSSQLLIPLSFASILGGTCTLIGTSTNLVVAGLLNEYNFCDPTTPYCNTDQTIGLFDLGLYGVPVAMVGIGYILLLSPFLLPRPEQGTGAAEAMTQIDDDDLLVSARITKWSPAGGKTVKESGMRGLPGLFLVSVQKKESGMTYRAVGPNMRLDAGDVLSFTGVVETLGQICEEHGLEPITNENDLDIHSGALNPFTSNRALEEIAEEGPSDVHSDSGSVRLGGGISDPNDVKVDALNAYLEEKKSTQDDSAEVAKLGASKEQFMASDMDTRVKAIAYMRGLIRKNVKEEGTISPTGQRSRSGSDPNENDCKLDQFRNHNSNNTWSGTSANDKYPVITTSLFDEPGEGGGGNGRLSLGGSGNSTPRRVKSNERQNSTGLATLLNSLAPAMVVVSPDPTTSKKNVIFIGVNASDRVGLLHDLSKGMSKLGLQALHTEASVVGLRSVSIWRCEVGGALRKERRRRFGIDEGDVEEIWSVLNSILSEESGTEAIKQRGLRVIRTRVIENSTLIGKTANEAKFRVCFRAAIVAIQRGSKPPAGRLGEVRFEKNDILLLQVGDDSPLLTKEYFDATNEYKQQGGGRMSRNTSRDDLTGSQHKTGLGNMVRRMTGTLSRNSSNNSLGEKEKGGDLKKASPGTQRRSLNEAYWNHFKNKPETTDSQKSLNEAYYQHFHKSGSTEGIAKMKEVAISSAAVTQGGSDDNGGFYIGGEVLSTEMVNIETESVIDVENAGGVGSDAEIIAELVKDLFVETPLNFEDGEEDLTAFVGKEFLSAMVVMKGSSLVGKTMKDSGISKLPGVHLFSIERPVTAVDVSAENDSPPPHEEVDLINDNASETGANEGGGGETVTISQDEKLQENDILWWSGSGNAIGELRKIPGLAPLETDQISKIGQSADRRLVQAVVARKGPLVGKSIKQSKFRTRFNCAVIAVHREGTKVKDMPGRIVLQAGDVLLLEAGQDFVRLNKDNTLCFALLSELDDSTPPRLKLLVPALLLAVAMLAVYSTGVASLLETALCASSGMVALGILTQQEARDAINWDIYVTIAAAFGIGKAMVNSGVAGGVASGLTSVGESLGIGDSGILAMIYLATFLISNVVTNNAAAALIFPIAIDVALEFGTDPKLISYTLMLSASASFMSPFGYQTNLMVYGPGGYKYMDFLKFGTPMQIVLWLFSVLILSAENNIGNVLIVWLSSLAFMILAFVGRMKWEMKTYVE</sequence>
<dbReference type="PANTHER" id="PTHR43652:SF2">
    <property type="entry name" value="BASIC AMINO ACID ANTIPORTER YFCC-RELATED"/>
    <property type="match status" value="1"/>
</dbReference>
<keyword evidence="12" id="KW-1185">Reference proteome</keyword>
<dbReference type="OrthoDB" id="442352at2759"/>
<feature type="compositionally biased region" description="Basic and acidic residues" evidence="8">
    <location>
        <begin position="759"/>
        <end position="769"/>
    </location>
</feature>
<dbReference type="GO" id="GO:0015116">
    <property type="term" value="F:sulfate transmembrane transporter activity"/>
    <property type="evidence" value="ECO:0007669"/>
    <property type="project" value="UniProtKB-ARBA"/>
</dbReference>
<feature type="transmembrane region" description="Helical" evidence="9">
    <location>
        <begin position="193"/>
        <end position="213"/>
    </location>
</feature>
<comment type="subcellular location">
    <subcellularLocation>
        <location evidence="1">Membrane</location>
        <topology evidence="1">Multi-pass membrane protein</topology>
    </subcellularLocation>
</comment>
<evidence type="ECO:0000313" key="11">
    <source>
        <dbReference type="EMBL" id="GMH58194.1"/>
    </source>
</evidence>
<feature type="region of interest" description="Disordered" evidence="8">
    <location>
        <begin position="427"/>
        <end position="511"/>
    </location>
</feature>
<dbReference type="InterPro" id="IPR004680">
    <property type="entry name" value="Cit_transptr-like_dom"/>
</dbReference>
<dbReference type="InterPro" id="IPR051679">
    <property type="entry name" value="DASS-Related_Transporters"/>
</dbReference>
<feature type="transmembrane region" description="Helical" evidence="9">
    <location>
        <begin position="1219"/>
        <end position="1244"/>
    </location>
</feature>
<comment type="similarity">
    <text evidence="7">Belongs to the divalent anion:Na+ symporter (DASS) superfamily. Na+/sulfate symporter (TC 2.A.47.4) family.</text>
</comment>
<evidence type="ECO:0000256" key="3">
    <source>
        <dbReference type="ARBA" id="ARBA00022692"/>
    </source>
</evidence>
<name>A0A9W6ZXC3_9STRA</name>
<feature type="transmembrane region" description="Helical" evidence="9">
    <location>
        <begin position="149"/>
        <end position="172"/>
    </location>
</feature>
<keyword evidence="5 9" id="KW-1133">Transmembrane helix</keyword>
<evidence type="ECO:0000256" key="5">
    <source>
        <dbReference type="ARBA" id="ARBA00022989"/>
    </source>
</evidence>
<dbReference type="InterPro" id="IPR006037">
    <property type="entry name" value="RCK_C"/>
</dbReference>
<dbReference type="InterPro" id="IPR036721">
    <property type="entry name" value="RCK_C_sf"/>
</dbReference>
<feature type="domain" description="RCK C-terminal" evidence="10">
    <location>
        <begin position="1020"/>
        <end position="1105"/>
    </location>
</feature>
<dbReference type="PROSITE" id="PS51202">
    <property type="entry name" value="RCK_C"/>
    <property type="match status" value="3"/>
</dbReference>
<accession>A0A9W6ZXC3</accession>
<dbReference type="GO" id="GO:0006813">
    <property type="term" value="P:potassium ion transport"/>
    <property type="evidence" value="ECO:0007669"/>
    <property type="project" value="InterPro"/>
</dbReference>
<evidence type="ECO:0000256" key="1">
    <source>
        <dbReference type="ARBA" id="ARBA00004141"/>
    </source>
</evidence>
<evidence type="ECO:0000313" key="12">
    <source>
        <dbReference type="Proteomes" id="UP001165122"/>
    </source>
</evidence>
<evidence type="ECO:0000256" key="7">
    <source>
        <dbReference type="ARBA" id="ARBA00061614"/>
    </source>
</evidence>
<dbReference type="FunFam" id="3.30.70.1450:FF:000009">
    <property type="entry name" value="SLC13 family permease"/>
    <property type="match status" value="1"/>
</dbReference>
<feature type="region of interest" description="Disordered" evidence="8">
    <location>
        <begin position="713"/>
        <end position="776"/>
    </location>
</feature>
<feature type="compositionally biased region" description="Polar residues" evidence="8">
    <location>
        <begin position="747"/>
        <end position="757"/>
    </location>
</feature>
<feature type="compositionally biased region" description="Gly residues" evidence="8">
    <location>
        <begin position="485"/>
        <end position="499"/>
    </location>
</feature>
<feature type="transmembrane region" description="Helical" evidence="9">
    <location>
        <begin position="12"/>
        <end position="29"/>
    </location>
</feature>
<feature type="transmembrane region" description="Helical" evidence="9">
    <location>
        <begin position="64"/>
        <end position="84"/>
    </location>
</feature>
<proteinExistence type="inferred from homology"/>
<evidence type="ECO:0000259" key="10">
    <source>
        <dbReference type="PROSITE" id="PS51202"/>
    </source>
</evidence>
<dbReference type="Proteomes" id="UP001165122">
    <property type="component" value="Unassembled WGS sequence"/>
</dbReference>
<protein>
    <recommendedName>
        <fullName evidence="10">RCK C-terminal domain-containing protein</fullName>
    </recommendedName>
</protein>
<evidence type="ECO:0000256" key="2">
    <source>
        <dbReference type="ARBA" id="ARBA00022448"/>
    </source>
</evidence>
<evidence type="ECO:0000256" key="8">
    <source>
        <dbReference type="SAM" id="MobiDB-lite"/>
    </source>
</evidence>
<evidence type="ECO:0000256" key="4">
    <source>
        <dbReference type="ARBA" id="ARBA00022737"/>
    </source>
</evidence>
<dbReference type="PANTHER" id="PTHR43652">
    <property type="entry name" value="BASIC AMINO ACID ANTIPORTER YFCC-RELATED"/>
    <property type="match status" value="1"/>
</dbReference>
<dbReference type="GO" id="GO:0008324">
    <property type="term" value="F:monoatomic cation transmembrane transporter activity"/>
    <property type="evidence" value="ECO:0007669"/>
    <property type="project" value="InterPro"/>
</dbReference>
<feature type="domain" description="RCK C-terminal" evidence="10">
    <location>
        <begin position="624"/>
        <end position="709"/>
    </location>
</feature>
<organism evidence="11 12">
    <name type="scientific">Triparma laevis f. longispina</name>
    <dbReference type="NCBI Taxonomy" id="1714387"/>
    <lineage>
        <taxon>Eukaryota</taxon>
        <taxon>Sar</taxon>
        <taxon>Stramenopiles</taxon>
        <taxon>Ochrophyta</taxon>
        <taxon>Bolidophyceae</taxon>
        <taxon>Parmales</taxon>
        <taxon>Triparmaceae</taxon>
        <taxon>Triparma</taxon>
    </lineage>
</organism>
<feature type="domain" description="RCK C-terminal" evidence="10">
    <location>
        <begin position="229"/>
        <end position="315"/>
    </location>
</feature>
<feature type="transmembrane region" description="Helical" evidence="9">
    <location>
        <begin position="1317"/>
        <end position="1336"/>
    </location>
</feature>
<comment type="caution">
    <text evidence="11">The sequence shown here is derived from an EMBL/GenBank/DDBJ whole genome shotgun (WGS) entry which is preliminary data.</text>
</comment>
<feature type="compositionally biased region" description="Polar residues" evidence="8">
    <location>
        <begin position="431"/>
        <end position="444"/>
    </location>
</feature>
<feature type="transmembrane region" description="Helical" evidence="9">
    <location>
        <begin position="1122"/>
        <end position="1145"/>
    </location>
</feature>
<gene>
    <name evidence="11" type="ORF">TrLO_g12550</name>
</gene>
<keyword evidence="6 9" id="KW-0472">Membrane</keyword>
<reference evidence="12" key="1">
    <citation type="journal article" date="2023" name="Commun. Biol.">
        <title>Genome analysis of Parmales, the sister group of diatoms, reveals the evolutionary specialization of diatoms from phago-mixotrophs to photoautotrophs.</title>
        <authorList>
            <person name="Ban H."/>
            <person name="Sato S."/>
            <person name="Yoshikawa S."/>
            <person name="Yamada K."/>
            <person name="Nakamura Y."/>
            <person name="Ichinomiya M."/>
            <person name="Sato N."/>
            <person name="Blanc-Mathieu R."/>
            <person name="Endo H."/>
            <person name="Kuwata A."/>
            <person name="Ogata H."/>
        </authorList>
    </citation>
    <scope>NUCLEOTIDE SEQUENCE [LARGE SCALE GENOMIC DNA]</scope>
    <source>
        <strain evidence="12">NIES 3700</strain>
    </source>
</reference>
<feature type="transmembrane region" description="Helical" evidence="9">
    <location>
        <begin position="1295"/>
        <end position="1311"/>
    </location>
</feature>
<feature type="transmembrane region" description="Helical" evidence="9">
    <location>
        <begin position="1256"/>
        <end position="1275"/>
    </location>
</feature>
<feature type="compositionally biased region" description="Polar residues" evidence="8">
    <location>
        <begin position="456"/>
        <end position="479"/>
    </location>
</feature>
<feature type="transmembrane region" description="Helical" evidence="9">
    <location>
        <begin position="105"/>
        <end position="129"/>
    </location>
</feature>
<dbReference type="Pfam" id="PF02080">
    <property type="entry name" value="TrkA_C"/>
    <property type="match status" value="1"/>
</dbReference>
<keyword evidence="3 9" id="KW-0812">Transmembrane</keyword>
<evidence type="ECO:0000256" key="9">
    <source>
        <dbReference type="SAM" id="Phobius"/>
    </source>
</evidence>
<dbReference type="Gene3D" id="3.30.70.1450">
    <property type="entry name" value="Regulator of K+ conductance, C-terminal domain"/>
    <property type="match status" value="4"/>
</dbReference>
<keyword evidence="4" id="KW-0677">Repeat</keyword>
<dbReference type="EMBL" id="BRXW01000477">
    <property type="protein sequence ID" value="GMH58194.1"/>
    <property type="molecule type" value="Genomic_DNA"/>
</dbReference>
<dbReference type="Pfam" id="PF03600">
    <property type="entry name" value="CitMHS"/>
    <property type="match status" value="2"/>
</dbReference>
<evidence type="ECO:0000256" key="6">
    <source>
        <dbReference type="ARBA" id="ARBA00023136"/>
    </source>
</evidence>
<dbReference type="SUPFAM" id="SSF116726">
    <property type="entry name" value="TrkA C-terminal domain-like"/>
    <property type="match status" value="4"/>
</dbReference>
<dbReference type="GO" id="GO:0005886">
    <property type="term" value="C:plasma membrane"/>
    <property type="evidence" value="ECO:0007669"/>
    <property type="project" value="TreeGrafter"/>
</dbReference>